<keyword evidence="4" id="KW-0479">Metal-binding</keyword>
<dbReference type="GO" id="GO:0016787">
    <property type="term" value="F:hydrolase activity"/>
    <property type="evidence" value="ECO:0007669"/>
    <property type="project" value="UniProtKB-KW"/>
</dbReference>
<dbReference type="GO" id="GO:0046872">
    <property type="term" value="F:metal ion binding"/>
    <property type="evidence" value="ECO:0007669"/>
    <property type="project" value="UniProtKB-KW"/>
</dbReference>
<dbReference type="GO" id="GO:0005634">
    <property type="term" value="C:nucleus"/>
    <property type="evidence" value="ECO:0007669"/>
    <property type="project" value="UniProtKB-SubCell"/>
</dbReference>
<dbReference type="EMBL" id="BSXT01004388">
    <property type="protein sequence ID" value="GMF57689.1"/>
    <property type="molecule type" value="Genomic_DNA"/>
</dbReference>
<evidence type="ECO:0000256" key="3">
    <source>
        <dbReference type="ARBA" id="ARBA00022722"/>
    </source>
</evidence>
<feature type="compositionally biased region" description="Polar residues" evidence="13">
    <location>
        <begin position="236"/>
        <end position="248"/>
    </location>
</feature>
<gene>
    <name evidence="14" type="ORF">Pfra01_002467200</name>
</gene>
<dbReference type="PANTHER" id="PTHR21077:SF5">
    <property type="entry name" value="CROSSOVER JUNCTION ENDONUCLEASE MMS4"/>
    <property type="match status" value="1"/>
</dbReference>
<keyword evidence="8" id="KW-0460">Magnesium</keyword>
<dbReference type="GO" id="GO:0048476">
    <property type="term" value="C:Holliday junction resolvase complex"/>
    <property type="evidence" value="ECO:0007669"/>
    <property type="project" value="InterPro"/>
</dbReference>
<dbReference type="AlphaFoldDB" id="A0A9W7D4L6"/>
<comment type="cofactor">
    <cofactor evidence="1">
        <name>Mg(2+)</name>
        <dbReference type="ChEBI" id="CHEBI:18420"/>
    </cofactor>
</comment>
<dbReference type="PANTHER" id="PTHR21077">
    <property type="entry name" value="EME1 PROTEIN"/>
    <property type="match status" value="1"/>
</dbReference>
<dbReference type="InterPro" id="IPR042530">
    <property type="entry name" value="EME1/EME2_C"/>
</dbReference>
<dbReference type="InterPro" id="IPR033310">
    <property type="entry name" value="Mms4/EME1/EME2"/>
</dbReference>
<proteinExistence type="predicted"/>
<evidence type="ECO:0000256" key="4">
    <source>
        <dbReference type="ARBA" id="ARBA00022723"/>
    </source>
</evidence>
<name>A0A9W7D4L6_9STRA</name>
<evidence type="ECO:0000313" key="15">
    <source>
        <dbReference type="Proteomes" id="UP001165121"/>
    </source>
</evidence>
<organism evidence="14 15">
    <name type="scientific">Phytophthora fragariaefolia</name>
    <dbReference type="NCBI Taxonomy" id="1490495"/>
    <lineage>
        <taxon>Eukaryota</taxon>
        <taxon>Sar</taxon>
        <taxon>Stramenopiles</taxon>
        <taxon>Oomycota</taxon>
        <taxon>Peronosporomycetes</taxon>
        <taxon>Peronosporales</taxon>
        <taxon>Peronosporaceae</taxon>
        <taxon>Phytophthora</taxon>
    </lineage>
</organism>
<evidence type="ECO:0000313" key="14">
    <source>
        <dbReference type="EMBL" id="GMF57689.1"/>
    </source>
</evidence>
<evidence type="ECO:0000256" key="11">
    <source>
        <dbReference type="ARBA" id="ARBA00023242"/>
    </source>
</evidence>
<evidence type="ECO:0000256" key="12">
    <source>
        <dbReference type="ARBA" id="ARBA00023254"/>
    </source>
</evidence>
<dbReference type="Proteomes" id="UP001165121">
    <property type="component" value="Unassembled WGS sequence"/>
</dbReference>
<dbReference type="GO" id="GO:0006310">
    <property type="term" value="P:DNA recombination"/>
    <property type="evidence" value="ECO:0007669"/>
    <property type="project" value="UniProtKB-KW"/>
</dbReference>
<comment type="caution">
    <text evidence="14">The sequence shown here is derived from an EMBL/GenBank/DDBJ whole genome shotgun (WGS) entry which is preliminary data.</text>
</comment>
<keyword evidence="3" id="KW-0540">Nuclease</keyword>
<feature type="compositionally biased region" description="Polar residues" evidence="13">
    <location>
        <begin position="118"/>
        <end position="128"/>
    </location>
</feature>
<accession>A0A9W7D4L6</accession>
<dbReference type="GO" id="GO:0051321">
    <property type="term" value="P:meiotic cell cycle"/>
    <property type="evidence" value="ECO:0007669"/>
    <property type="project" value="UniProtKB-KW"/>
</dbReference>
<evidence type="ECO:0000256" key="6">
    <source>
        <dbReference type="ARBA" id="ARBA00022763"/>
    </source>
</evidence>
<dbReference type="GO" id="GO:0004519">
    <property type="term" value="F:endonuclease activity"/>
    <property type="evidence" value="ECO:0007669"/>
    <property type="project" value="UniProtKB-KW"/>
</dbReference>
<evidence type="ECO:0000256" key="7">
    <source>
        <dbReference type="ARBA" id="ARBA00022801"/>
    </source>
</evidence>
<protein>
    <submittedName>
        <fullName evidence="14">Unnamed protein product</fullName>
    </submittedName>
</protein>
<keyword evidence="7" id="KW-0378">Hydrolase</keyword>
<dbReference type="Gene3D" id="1.10.150.670">
    <property type="entry name" value="Crossover junction endonuclease EME1, DNA-binding domain"/>
    <property type="match status" value="1"/>
</dbReference>
<keyword evidence="5" id="KW-0255">Endonuclease</keyword>
<dbReference type="GO" id="GO:0006281">
    <property type="term" value="P:DNA repair"/>
    <property type="evidence" value="ECO:0007669"/>
    <property type="project" value="UniProtKB-KW"/>
</dbReference>
<keyword evidence="6" id="KW-0227">DNA damage</keyword>
<sequence length="584" mass="63505">MLVELGIPDSGSKKEKKKKSQRSPDENSSSSSVEVIELLTPPHSPPPPKGRENQSDGPSFVDLTTSPASPRPSPLSRNGYTSAVHGEVAVDEEATVQQVILEEEEDLQLEEHDASFSFEPSESPTDEVSFSYSPSGSPPPFMFSLPPESSRAPGAVAADSESDSPEVLSPELMASARRQGFPGERKRAGAKQARRLSGRLKGLHSETTRSSAGVSSMTIESGVTMISETEAVDARTTVSSARSRTGASPSKPKKDTTIAAGKSAGSSSASGLVAVVQMERSLDSSAAGDSIRSALKNHVYNGKHLPFIVASAMNCVMPGVIKWERRENGNSYYSCAIYYDAHAFLEMMQQQRYKKLVADVRYLQTLIPNFREQARRSCQPGVDEDETSKFFVIIESMNGALIELKKQQKQKNKKSSHGVSSISASPPSISFADLQEVAFQLFMDTGAHTKFTSDLEATADYVALLTREIVVASSRVSALEDFLESVPRNKSFRVTRTGATASACANAWLRMLQVIPGVSEDKAQSLLNCFPTYGSLMRAYRDPGLSRAQKEDLVADKLHDDRIQRALSKRIYTVFCEQNPDALI</sequence>
<reference evidence="14" key="1">
    <citation type="submission" date="2023-04" db="EMBL/GenBank/DDBJ databases">
        <title>Phytophthora fragariaefolia NBRC 109709.</title>
        <authorList>
            <person name="Ichikawa N."/>
            <person name="Sato H."/>
            <person name="Tonouchi N."/>
        </authorList>
    </citation>
    <scope>NUCLEOTIDE SEQUENCE</scope>
    <source>
        <strain evidence="14">NBRC 109709</strain>
    </source>
</reference>
<keyword evidence="9" id="KW-0233">DNA recombination</keyword>
<keyword evidence="11" id="KW-0539">Nucleus</keyword>
<keyword evidence="12" id="KW-0469">Meiosis</keyword>
<keyword evidence="10" id="KW-0234">DNA repair</keyword>
<evidence type="ECO:0000256" key="2">
    <source>
        <dbReference type="ARBA" id="ARBA00004123"/>
    </source>
</evidence>
<evidence type="ECO:0000256" key="10">
    <source>
        <dbReference type="ARBA" id="ARBA00023204"/>
    </source>
</evidence>
<evidence type="ECO:0000256" key="13">
    <source>
        <dbReference type="SAM" id="MobiDB-lite"/>
    </source>
</evidence>
<feature type="compositionally biased region" description="Basic residues" evidence="13">
    <location>
        <begin position="188"/>
        <end position="202"/>
    </location>
</feature>
<evidence type="ECO:0000256" key="1">
    <source>
        <dbReference type="ARBA" id="ARBA00001946"/>
    </source>
</evidence>
<dbReference type="OrthoDB" id="343092at2759"/>
<evidence type="ECO:0000256" key="5">
    <source>
        <dbReference type="ARBA" id="ARBA00022759"/>
    </source>
</evidence>
<feature type="region of interest" description="Disordered" evidence="13">
    <location>
        <begin position="231"/>
        <end position="265"/>
    </location>
</feature>
<comment type="subcellular location">
    <subcellularLocation>
        <location evidence="2">Nucleus</location>
    </subcellularLocation>
</comment>
<feature type="region of interest" description="Disordered" evidence="13">
    <location>
        <begin position="1"/>
        <end position="216"/>
    </location>
</feature>
<evidence type="ECO:0000256" key="8">
    <source>
        <dbReference type="ARBA" id="ARBA00022842"/>
    </source>
</evidence>
<evidence type="ECO:0000256" key="9">
    <source>
        <dbReference type="ARBA" id="ARBA00023172"/>
    </source>
</evidence>
<keyword evidence="15" id="KW-1185">Reference proteome</keyword>